<organism evidence="1 2">
    <name type="scientific">Tritrichomonas foetus</name>
    <dbReference type="NCBI Taxonomy" id="1144522"/>
    <lineage>
        <taxon>Eukaryota</taxon>
        <taxon>Metamonada</taxon>
        <taxon>Parabasalia</taxon>
        <taxon>Tritrichomonadida</taxon>
        <taxon>Tritrichomonadidae</taxon>
        <taxon>Tritrichomonas</taxon>
    </lineage>
</organism>
<evidence type="ECO:0000313" key="2">
    <source>
        <dbReference type="Proteomes" id="UP000179807"/>
    </source>
</evidence>
<keyword evidence="2" id="KW-1185">Reference proteome</keyword>
<gene>
    <name evidence="1" type="ORF">TRFO_33623</name>
</gene>
<dbReference type="EMBL" id="MLAK01000984">
    <property type="protein sequence ID" value="OHS99833.1"/>
    <property type="molecule type" value="Genomic_DNA"/>
</dbReference>
<dbReference type="Proteomes" id="UP000179807">
    <property type="component" value="Unassembled WGS sequence"/>
</dbReference>
<sequence>MFVLQLVNTGVTPSFDANTSGSKPFVVAETLFEIKLQEVTEAVFDALRLLVRIQPENDAILDRYCRVDDIKSVYIISTLAHVSSV</sequence>
<dbReference type="VEuPathDB" id="TrichDB:TRFO_33623"/>
<protein>
    <submittedName>
        <fullName evidence="1">Uncharacterized protein</fullName>
    </submittedName>
</protein>
<dbReference type="GeneID" id="94843887"/>
<reference evidence="1" key="1">
    <citation type="submission" date="2016-10" db="EMBL/GenBank/DDBJ databases">
        <authorList>
            <person name="Benchimol M."/>
            <person name="Almeida L.G."/>
            <person name="Vasconcelos A.T."/>
            <person name="Perreira-Neves A."/>
            <person name="Rosa I.A."/>
            <person name="Tasca T."/>
            <person name="Bogo M.R."/>
            <person name="de Souza W."/>
        </authorList>
    </citation>
    <scope>NUCLEOTIDE SEQUENCE [LARGE SCALE GENOMIC DNA]</scope>
    <source>
        <strain evidence="1">K</strain>
    </source>
</reference>
<evidence type="ECO:0000313" key="1">
    <source>
        <dbReference type="EMBL" id="OHS99833.1"/>
    </source>
</evidence>
<comment type="caution">
    <text evidence="1">The sequence shown here is derived from an EMBL/GenBank/DDBJ whole genome shotgun (WGS) entry which is preliminary data.</text>
</comment>
<name>A0A1J4JMB1_9EUKA</name>
<dbReference type="AlphaFoldDB" id="A0A1J4JMB1"/>
<dbReference type="RefSeq" id="XP_068352970.1">
    <property type="nucleotide sequence ID" value="XM_068509183.1"/>
</dbReference>
<proteinExistence type="predicted"/>
<accession>A0A1J4JMB1</accession>